<accession>A0A1C3Y8T6</accession>
<organism evidence="2 3">
    <name type="scientific">Rhizobium aethiopicum</name>
    <dbReference type="NCBI Taxonomy" id="1138170"/>
    <lineage>
        <taxon>Bacteria</taxon>
        <taxon>Pseudomonadati</taxon>
        <taxon>Pseudomonadota</taxon>
        <taxon>Alphaproteobacteria</taxon>
        <taxon>Hyphomicrobiales</taxon>
        <taxon>Rhizobiaceae</taxon>
        <taxon>Rhizobium/Agrobacterium group</taxon>
        <taxon>Rhizobium</taxon>
    </lineage>
</organism>
<feature type="transmembrane region" description="Helical" evidence="1">
    <location>
        <begin position="108"/>
        <end position="136"/>
    </location>
</feature>
<dbReference type="RefSeq" id="WP_092753270.1">
    <property type="nucleotide sequence ID" value="NZ_FMAJ01000013.1"/>
</dbReference>
<evidence type="ECO:0000313" key="3">
    <source>
        <dbReference type="Proteomes" id="UP000198723"/>
    </source>
</evidence>
<dbReference type="STRING" id="1138170.GA0061105_11353"/>
<gene>
    <name evidence="2" type="ORF">GA0061105_11353</name>
</gene>
<keyword evidence="1" id="KW-1133">Transmembrane helix</keyword>
<feature type="transmembrane region" description="Helical" evidence="1">
    <location>
        <begin position="148"/>
        <end position="176"/>
    </location>
</feature>
<dbReference type="InterPro" id="IPR010390">
    <property type="entry name" value="ABC-2_transporter-like"/>
</dbReference>
<dbReference type="PANTHER" id="PTHR36833">
    <property type="entry name" value="SLR0610 PROTEIN-RELATED"/>
    <property type="match status" value="1"/>
</dbReference>
<feature type="transmembrane region" description="Helical" evidence="1">
    <location>
        <begin position="196"/>
        <end position="215"/>
    </location>
</feature>
<dbReference type="EMBL" id="FMAJ01000013">
    <property type="protein sequence ID" value="SCB60814.1"/>
    <property type="molecule type" value="Genomic_DNA"/>
</dbReference>
<keyword evidence="1" id="KW-0812">Transmembrane</keyword>
<dbReference type="Proteomes" id="UP000198723">
    <property type="component" value="Unassembled WGS sequence"/>
</dbReference>
<dbReference type="PANTHER" id="PTHR36833:SF1">
    <property type="entry name" value="INTEGRAL MEMBRANE TRANSPORT PROTEIN"/>
    <property type="match status" value="1"/>
</dbReference>
<evidence type="ECO:0000256" key="1">
    <source>
        <dbReference type="SAM" id="Phobius"/>
    </source>
</evidence>
<proteinExistence type="predicted"/>
<keyword evidence="1" id="KW-0472">Membrane</keyword>
<dbReference type="AlphaFoldDB" id="A0A1C3Y8T6"/>
<name>A0A1C3Y8T6_9HYPH</name>
<feature type="transmembrane region" description="Helical" evidence="1">
    <location>
        <begin position="235"/>
        <end position="253"/>
    </location>
</feature>
<feature type="transmembrane region" description="Helical" evidence="1">
    <location>
        <begin position="64"/>
        <end position="83"/>
    </location>
</feature>
<reference evidence="2 3" key="1">
    <citation type="submission" date="2016-08" db="EMBL/GenBank/DDBJ databases">
        <authorList>
            <person name="Seilhamer J.J."/>
        </authorList>
    </citation>
    <scope>NUCLEOTIDE SEQUENCE [LARGE SCALE GENOMIC DNA]</scope>
    <source>
        <strain evidence="2 3">HBR26</strain>
    </source>
</reference>
<evidence type="ECO:0000313" key="2">
    <source>
        <dbReference type="EMBL" id="SCB60814.1"/>
    </source>
</evidence>
<dbReference type="Pfam" id="PF06182">
    <property type="entry name" value="ABC2_membrane_6"/>
    <property type="match status" value="1"/>
</dbReference>
<protein>
    <submittedName>
        <fullName evidence="2">ABC-2 type transport system permease protein</fullName>
    </submittedName>
</protein>
<sequence>MLIHHLRVIPLLVRMHVRSQMEYRGAFWLDRLAQILSYGSVFATIGILLARFQTLGGWSWPELALLFSFQLLAYSLGAAMSFVQLRDLEELVRLGTYDTLLVKPFSPWAYLVFSGLNIGYAGHIILAVPLLCWAVLSVDFAWSASSAAFLLAGIVSATLVTGAMITMIGATALMWVRSNHLFSIFFGFWELTRYPLNIFPGSIQIVLITAVPLALTSSVPVGALLGKPIPILGDWAGPVTLAAGPVWVLLAIAHWRYATRKYQGAGG</sequence>
<feature type="transmembrane region" description="Helical" evidence="1">
    <location>
        <begin position="32"/>
        <end position="52"/>
    </location>
</feature>